<dbReference type="Gene3D" id="3.40.190.150">
    <property type="entry name" value="Bordetella uptake gene, domain 1"/>
    <property type="match status" value="1"/>
</dbReference>
<dbReference type="SUPFAM" id="SSF53850">
    <property type="entry name" value="Periplasmic binding protein-like II"/>
    <property type="match status" value="1"/>
</dbReference>
<keyword evidence="3" id="KW-0675">Receptor</keyword>
<keyword evidence="4" id="KW-1185">Reference proteome</keyword>
<keyword evidence="2" id="KW-0732">Signal</keyword>
<dbReference type="Gene3D" id="3.40.190.10">
    <property type="entry name" value="Periplasmic binding protein-like II"/>
    <property type="match status" value="1"/>
</dbReference>
<dbReference type="Proteomes" id="UP000292445">
    <property type="component" value="Unassembled WGS sequence"/>
</dbReference>
<dbReference type="InterPro" id="IPR042100">
    <property type="entry name" value="Bug_dom1"/>
</dbReference>
<gene>
    <name evidence="3" type="ORF">EV675_1328</name>
</gene>
<dbReference type="InterPro" id="IPR005064">
    <property type="entry name" value="BUG"/>
</dbReference>
<comment type="caution">
    <text evidence="3">The sequence shown here is derived from an EMBL/GenBank/DDBJ whole genome shotgun (WGS) entry which is preliminary data.</text>
</comment>
<name>A0A4Q7NJR0_9BURK</name>
<dbReference type="PANTHER" id="PTHR42928">
    <property type="entry name" value="TRICARBOXYLATE-BINDING PROTEIN"/>
    <property type="match status" value="1"/>
</dbReference>
<evidence type="ECO:0000313" key="4">
    <source>
        <dbReference type="Proteomes" id="UP000292445"/>
    </source>
</evidence>
<feature type="signal peptide" evidence="2">
    <location>
        <begin position="1"/>
        <end position="36"/>
    </location>
</feature>
<feature type="chain" id="PRO_5020545701" evidence="2">
    <location>
        <begin position="37"/>
        <end position="344"/>
    </location>
</feature>
<dbReference type="EMBL" id="SGXC01000001">
    <property type="protein sequence ID" value="RZS85305.1"/>
    <property type="molecule type" value="Genomic_DNA"/>
</dbReference>
<proteinExistence type="inferred from homology"/>
<evidence type="ECO:0000256" key="2">
    <source>
        <dbReference type="SAM" id="SignalP"/>
    </source>
</evidence>
<dbReference type="RefSeq" id="WP_130356534.1">
    <property type="nucleotide sequence ID" value="NZ_SGXC01000001.1"/>
</dbReference>
<evidence type="ECO:0000313" key="3">
    <source>
        <dbReference type="EMBL" id="RZS85305.1"/>
    </source>
</evidence>
<sequence length="344" mass="36531">MAMSAVDKGRNEARRRFLLISAAGLCCAASARKAWAATALPQATMLVGSPPGGATDKLARMFSEGLTGRYADRLIVENKAGAGGAIAYAHVKNSGIRDGSLMFLSPAYPIVISPHVVSTLPYDPLRDFAPVGVAGRSMMTFAVGPAVPAGVKTLADYLQWCRDHPDRALYAAQTGSSQHLVGTSFSQAAGVKLDNVSYKGDAPALQDLLGGHVPAIILPVASAIAQQQAGAIRVLAVTGSKRSRFLPDIPTTGELGYKDIVFQDWLGVFMLAGTPAPVLERMNTAMNAITGSSQGQQALANLGFEPEQVTPEVFAGMVKADYERYRGIIERTRFREVFDKSFGR</sequence>
<protein>
    <submittedName>
        <fullName evidence="3">Tripartite-type tricarboxylate transporter receptor subunit TctC</fullName>
    </submittedName>
</protein>
<accession>A0A4Q7NJR0</accession>
<dbReference type="Pfam" id="PF03401">
    <property type="entry name" value="TctC"/>
    <property type="match status" value="1"/>
</dbReference>
<dbReference type="PIRSF" id="PIRSF017082">
    <property type="entry name" value="YflP"/>
    <property type="match status" value="1"/>
</dbReference>
<reference evidence="3 4" key="1">
    <citation type="submission" date="2019-02" db="EMBL/GenBank/DDBJ databases">
        <title>Genomic Encyclopedia of Type Strains, Phase IV (KMG-IV): sequencing the most valuable type-strain genomes for metagenomic binning, comparative biology and taxonomic classification.</title>
        <authorList>
            <person name="Goeker M."/>
        </authorList>
    </citation>
    <scope>NUCLEOTIDE SEQUENCE [LARGE SCALE GENOMIC DNA]</scope>
    <source>
        <strain evidence="3 4">K24</strain>
    </source>
</reference>
<dbReference type="OrthoDB" id="9126343at2"/>
<dbReference type="AlphaFoldDB" id="A0A4Q7NJR0"/>
<organism evidence="3 4">
    <name type="scientific">Pigmentiphaga kullae</name>
    <dbReference type="NCBI Taxonomy" id="151784"/>
    <lineage>
        <taxon>Bacteria</taxon>
        <taxon>Pseudomonadati</taxon>
        <taxon>Pseudomonadota</taxon>
        <taxon>Betaproteobacteria</taxon>
        <taxon>Burkholderiales</taxon>
        <taxon>Alcaligenaceae</taxon>
        <taxon>Pigmentiphaga</taxon>
    </lineage>
</organism>
<dbReference type="PANTHER" id="PTHR42928:SF5">
    <property type="entry name" value="BLR1237 PROTEIN"/>
    <property type="match status" value="1"/>
</dbReference>
<evidence type="ECO:0000256" key="1">
    <source>
        <dbReference type="ARBA" id="ARBA00006987"/>
    </source>
</evidence>
<comment type="similarity">
    <text evidence="1">Belongs to the UPF0065 (bug) family.</text>
</comment>